<organism evidence="1 2">
    <name type="scientific">Candidatus Falkowbacteria bacterium RIFCSPHIGHO2_02_FULL_42_9</name>
    <dbReference type="NCBI Taxonomy" id="1797986"/>
    <lineage>
        <taxon>Bacteria</taxon>
        <taxon>Candidatus Falkowiibacteriota</taxon>
    </lineage>
</organism>
<name>A0A1F5S613_9BACT</name>
<protein>
    <submittedName>
        <fullName evidence="1">Uncharacterized protein</fullName>
    </submittedName>
</protein>
<sequence length="62" mass="7232">MKFLIKRSILSQHKAVISFEFCRISNILLNSSLLVFQADSSKLNSLKTLNFFSRQYFCNLNN</sequence>
<reference evidence="1 2" key="1">
    <citation type="journal article" date="2016" name="Nat. Commun.">
        <title>Thousands of microbial genomes shed light on interconnected biogeochemical processes in an aquifer system.</title>
        <authorList>
            <person name="Anantharaman K."/>
            <person name="Brown C.T."/>
            <person name="Hug L.A."/>
            <person name="Sharon I."/>
            <person name="Castelle C.J."/>
            <person name="Probst A.J."/>
            <person name="Thomas B.C."/>
            <person name="Singh A."/>
            <person name="Wilkins M.J."/>
            <person name="Karaoz U."/>
            <person name="Brodie E.L."/>
            <person name="Williams K.H."/>
            <person name="Hubbard S.S."/>
            <person name="Banfield J.F."/>
        </authorList>
    </citation>
    <scope>NUCLEOTIDE SEQUENCE [LARGE SCALE GENOMIC DNA]</scope>
</reference>
<dbReference type="Proteomes" id="UP000176877">
    <property type="component" value="Unassembled WGS sequence"/>
</dbReference>
<dbReference type="AlphaFoldDB" id="A0A1F5S613"/>
<evidence type="ECO:0000313" key="1">
    <source>
        <dbReference type="EMBL" id="OGF22148.1"/>
    </source>
</evidence>
<accession>A0A1F5S613</accession>
<gene>
    <name evidence="1" type="ORF">A3D45_00520</name>
</gene>
<evidence type="ECO:0000313" key="2">
    <source>
        <dbReference type="Proteomes" id="UP000176877"/>
    </source>
</evidence>
<comment type="caution">
    <text evidence="1">The sequence shown here is derived from an EMBL/GenBank/DDBJ whole genome shotgun (WGS) entry which is preliminary data.</text>
</comment>
<proteinExistence type="predicted"/>
<dbReference type="EMBL" id="MFFT01000063">
    <property type="protein sequence ID" value="OGF22148.1"/>
    <property type="molecule type" value="Genomic_DNA"/>
</dbReference>